<keyword evidence="2" id="KW-1185">Reference proteome</keyword>
<protein>
    <submittedName>
        <fullName evidence="1">Uncharacterized protein</fullName>
    </submittedName>
</protein>
<accession>A0A2H3BBV5</accession>
<proteinExistence type="predicted"/>
<evidence type="ECO:0000313" key="1">
    <source>
        <dbReference type="EMBL" id="PBK63518.1"/>
    </source>
</evidence>
<dbReference type="EMBL" id="KZ293458">
    <property type="protein sequence ID" value="PBK63518.1"/>
    <property type="molecule type" value="Genomic_DNA"/>
</dbReference>
<sequence>MGLKWMSMDIMHNLRITDLCQLPRFFGCAIKCLLMGISLDLSTLAPHGGSELKFSGGHEHLHVLILSSLGFVFFSSLTCSYCKASIHKSDPVSRHKSRA</sequence>
<name>A0A2H3BBV5_9AGAR</name>
<dbReference type="Proteomes" id="UP000218334">
    <property type="component" value="Unassembled WGS sequence"/>
</dbReference>
<dbReference type="AlphaFoldDB" id="A0A2H3BBV5"/>
<reference evidence="2" key="1">
    <citation type="journal article" date="2017" name="Nat. Ecol. Evol.">
        <title>Genome expansion and lineage-specific genetic innovations in the forest pathogenic fungi Armillaria.</title>
        <authorList>
            <person name="Sipos G."/>
            <person name="Prasanna A.N."/>
            <person name="Walter M.C."/>
            <person name="O'Connor E."/>
            <person name="Balint B."/>
            <person name="Krizsan K."/>
            <person name="Kiss B."/>
            <person name="Hess J."/>
            <person name="Varga T."/>
            <person name="Slot J."/>
            <person name="Riley R."/>
            <person name="Boka B."/>
            <person name="Rigling D."/>
            <person name="Barry K."/>
            <person name="Lee J."/>
            <person name="Mihaltcheva S."/>
            <person name="LaButti K."/>
            <person name="Lipzen A."/>
            <person name="Waldron R."/>
            <person name="Moloney N.M."/>
            <person name="Sperisen C."/>
            <person name="Kredics L."/>
            <person name="Vagvoelgyi C."/>
            <person name="Patrignani A."/>
            <person name="Fitzpatrick D."/>
            <person name="Nagy I."/>
            <person name="Doyle S."/>
            <person name="Anderson J.B."/>
            <person name="Grigoriev I.V."/>
            <person name="Gueldener U."/>
            <person name="Muensterkoetter M."/>
            <person name="Nagy L.G."/>
        </authorList>
    </citation>
    <scope>NUCLEOTIDE SEQUENCE [LARGE SCALE GENOMIC DNA]</scope>
    <source>
        <strain evidence="2">28-4</strain>
    </source>
</reference>
<gene>
    <name evidence="1" type="ORF">ARMSODRAFT_537475</name>
</gene>
<organism evidence="1 2">
    <name type="scientific">Armillaria solidipes</name>
    <dbReference type="NCBI Taxonomy" id="1076256"/>
    <lineage>
        <taxon>Eukaryota</taxon>
        <taxon>Fungi</taxon>
        <taxon>Dikarya</taxon>
        <taxon>Basidiomycota</taxon>
        <taxon>Agaricomycotina</taxon>
        <taxon>Agaricomycetes</taxon>
        <taxon>Agaricomycetidae</taxon>
        <taxon>Agaricales</taxon>
        <taxon>Marasmiineae</taxon>
        <taxon>Physalacriaceae</taxon>
        <taxon>Armillaria</taxon>
    </lineage>
</organism>
<evidence type="ECO:0000313" key="2">
    <source>
        <dbReference type="Proteomes" id="UP000218334"/>
    </source>
</evidence>